<evidence type="ECO:0000313" key="1">
    <source>
        <dbReference type="EMBL" id="KAI4325408.1"/>
    </source>
</evidence>
<dbReference type="Proteomes" id="UP001057402">
    <property type="component" value="Chromosome 9"/>
</dbReference>
<evidence type="ECO:0000313" key="2">
    <source>
        <dbReference type="Proteomes" id="UP001057402"/>
    </source>
</evidence>
<accession>A0ACB9MM85</accession>
<organism evidence="1 2">
    <name type="scientific">Melastoma candidum</name>
    <dbReference type="NCBI Taxonomy" id="119954"/>
    <lineage>
        <taxon>Eukaryota</taxon>
        <taxon>Viridiplantae</taxon>
        <taxon>Streptophyta</taxon>
        <taxon>Embryophyta</taxon>
        <taxon>Tracheophyta</taxon>
        <taxon>Spermatophyta</taxon>
        <taxon>Magnoliopsida</taxon>
        <taxon>eudicotyledons</taxon>
        <taxon>Gunneridae</taxon>
        <taxon>Pentapetalae</taxon>
        <taxon>rosids</taxon>
        <taxon>malvids</taxon>
        <taxon>Myrtales</taxon>
        <taxon>Melastomataceae</taxon>
        <taxon>Melastomatoideae</taxon>
        <taxon>Melastomateae</taxon>
        <taxon>Melastoma</taxon>
    </lineage>
</organism>
<comment type="caution">
    <text evidence="1">The sequence shown here is derived from an EMBL/GenBank/DDBJ whole genome shotgun (WGS) entry which is preliminary data.</text>
</comment>
<keyword evidence="2" id="KW-1185">Reference proteome</keyword>
<name>A0ACB9MM85_9MYRT</name>
<reference evidence="2" key="1">
    <citation type="journal article" date="2023" name="Front. Plant Sci.">
        <title>Chromosomal-level genome assembly of Melastoma candidum provides insights into trichome evolution.</title>
        <authorList>
            <person name="Zhong Y."/>
            <person name="Wu W."/>
            <person name="Sun C."/>
            <person name="Zou P."/>
            <person name="Liu Y."/>
            <person name="Dai S."/>
            <person name="Zhou R."/>
        </authorList>
    </citation>
    <scope>NUCLEOTIDE SEQUENCE [LARGE SCALE GENOMIC DNA]</scope>
</reference>
<dbReference type="EMBL" id="CM042888">
    <property type="protein sequence ID" value="KAI4325408.1"/>
    <property type="molecule type" value="Genomic_DNA"/>
</dbReference>
<protein>
    <submittedName>
        <fullName evidence="1">Uncharacterized protein</fullName>
    </submittedName>
</protein>
<gene>
    <name evidence="1" type="ORF">MLD38_030811</name>
</gene>
<sequence>MASTTSPKRSPCAKGHVRSISLPSRSHPASLRVVDELNRLRSGSSATSSGSARGGLASLEELYEAVNEFLAVPLTQQAISYNRGGACVDGLLDGSVWLLDAFGVTRDVVSAIREHARGVRSAIRRRNPCLGTVEEAVSGFLRMKRKLRKDVKGAAAGLKRIEEGFGDALAPAEHDQDFRLVMTVLREAVLLSVTALRSLLSSLDNGKKSKWGVIMVRLVNKGEIASREVGNGNDFEALDDVISGLSKDVLSMEKVKMTQEQLRDLEIRIGGVEDELDGLYRRMIRTRVSLLNILSQ</sequence>
<proteinExistence type="predicted"/>